<protein>
    <submittedName>
        <fullName evidence="1">Uncharacterized protein</fullName>
    </submittedName>
</protein>
<evidence type="ECO:0000313" key="2">
    <source>
        <dbReference type="Proteomes" id="UP001145114"/>
    </source>
</evidence>
<evidence type="ECO:0000313" key="1">
    <source>
        <dbReference type="EMBL" id="KAJ1674970.1"/>
    </source>
</evidence>
<keyword evidence="2" id="KW-1185">Reference proteome</keyword>
<organism evidence="1 2">
    <name type="scientific">Spiromyces aspiralis</name>
    <dbReference type="NCBI Taxonomy" id="68401"/>
    <lineage>
        <taxon>Eukaryota</taxon>
        <taxon>Fungi</taxon>
        <taxon>Fungi incertae sedis</taxon>
        <taxon>Zoopagomycota</taxon>
        <taxon>Kickxellomycotina</taxon>
        <taxon>Kickxellomycetes</taxon>
        <taxon>Kickxellales</taxon>
        <taxon>Kickxellaceae</taxon>
        <taxon>Spiromyces</taxon>
    </lineage>
</organism>
<name>A0ACC1HG27_9FUNG</name>
<dbReference type="Proteomes" id="UP001145114">
    <property type="component" value="Unassembled WGS sequence"/>
</dbReference>
<proteinExistence type="predicted"/>
<reference evidence="1" key="1">
    <citation type="submission" date="2022-06" db="EMBL/GenBank/DDBJ databases">
        <title>Phylogenomic reconstructions and comparative analyses of Kickxellomycotina fungi.</title>
        <authorList>
            <person name="Reynolds N.K."/>
            <person name="Stajich J.E."/>
            <person name="Barry K."/>
            <person name="Grigoriev I.V."/>
            <person name="Crous P."/>
            <person name="Smith M.E."/>
        </authorList>
    </citation>
    <scope>NUCLEOTIDE SEQUENCE</scope>
    <source>
        <strain evidence="1">RSA 2271</strain>
    </source>
</reference>
<accession>A0ACC1HG27</accession>
<sequence>KVTFSDVQGCDEAKGELQELVQFLKDPQKFTLLGGKLPKGVLLTGPPGTGKTLLARAVAGEANVPFFFMSGSEFDEMYVGVGASVTGDTLVLIRDEESESVGLVPIGEFVDRYYKDDEEGFVKKVSGIKTLGFDYADDSEPKHQFGGSAWSSVGGVFRHKVNEIYEIRYRGGRLVRTTGDHSVFIRAPDGAVREIQTRDLREGDTLVRVLSGPAPLAGSCGRDGTLPSDDWTLLCACFVAFGGHNEEGDSFEFVVPSDASVAASDIRALVSRVLGLEPTNTADNRLEYDPALVWRFCGYSRSHASLHLPNTMWSLPSSYFERSFFPSLLGLTSASAEKDTFVWLTPRDPSLVRELVWLCEVSGVLANISDDGCSLEVTAVPREAMSPSLAETFVPVVESIVRKPFEGYVYDLCDCQNNAFFGGDAPILLHNSRIRQLFSAAREKSPAIIFIDEIDAIGSRRNPRDQSYMKQTLNQLLVELDGFNQTEGVIIIAATNFPELLDKALTRPGRFDRIVDVPLPDVRGRIAILKLHSKKIPIHTSVDLSIIARGTPGFSGADLQNLMNIAAIQASKRGAKEVTLRDLEFAKDKIIMGAERRSAVITDESKKLTAYHEGGHALMALYTPGAIPLHKATIMPRGHALGVTVQLPELDRDSYTKAEYLAQLDVCMGGRVAEQLVFGEGAVTSGAASDLSKATQVATSMVTKFGMSDEIGVVAYSEEERVKLSAEGKRKVEDEIRRLNEEAKQRAIKLLTKHRVELDRLAQALIEYETLTREEIELAIQGKPIVRNETAN</sequence>
<dbReference type="EMBL" id="JAMZIH010005565">
    <property type="protein sequence ID" value="KAJ1674970.1"/>
    <property type="molecule type" value="Genomic_DNA"/>
</dbReference>
<feature type="non-terminal residue" evidence="1">
    <location>
        <position position="1"/>
    </location>
</feature>
<comment type="caution">
    <text evidence="1">The sequence shown here is derived from an EMBL/GenBank/DDBJ whole genome shotgun (WGS) entry which is preliminary data.</text>
</comment>
<gene>
    <name evidence="1" type="ORF">EV182_002191</name>
</gene>